<proteinExistence type="predicted"/>
<evidence type="ECO:0000256" key="1">
    <source>
        <dbReference type="SAM" id="MobiDB-lite"/>
    </source>
</evidence>
<dbReference type="AlphaFoldDB" id="A0A1B6FUP3"/>
<sequence>MFDSDIQEDGDLTCEPKPKKKKPTKPQDSEVIHSSLGYSSFKVPPLVEYKSIDAYCETKPGISLSDSSDSAFNSPSTSGLNNLQSISSPVVFKSPKTASRKKEPHSSGSKPFMFFSIEELSLVKSLKHWTNTKVCPVGLVMCNFTDQQCYLQSVMEKGQWNILLDTSLLLEIPNLKTLLQIFGTLEVINGLSRVKVNFYRNIGCVDLPLFVESYKLMQKYVPDFVETVECEKEANLHDSELMETTSEIRLNDTLDDYSFSNIL</sequence>
<accession>A0A1B6FUP3</accession>
<feature type="region of interest" description="Disordered" evidence="1">
    <location>
        <begin position="1"/>
        <end position="31"/>
    </location>
</feature>
<evidence type="ECO:0000313" key="2">
    <source>
        <dbReference type="EMBL" id="JAS53869.1"/>
    </source>
</evidence>
<organism evidence="2">
    <name type="scientific">Cuerna arida</name>
    <dbReference type="NCBI Taxonomy" id="1464854"/>
    <lineage>
        <taxon>Eukaryota</taxon>
        <taxon>Metazoa</taxon>
        <taxon>Ecdysozoa</taxon>
        <taxon>Arthropoda</taxon>
        <taxon>Hexapoda</taxon>
        <taxon>Insecta</taxon>
        <taxon>Pterygota</taxon>
        <taxon>Neoptera</taxon>
        <taxon>Paraneoptera</taxon>
        <taxon>Hemiptera</taxon>
        <taxon>Auchenorrhyncha</taxon>
        <taxon>Membracoidea</taxon>
        <taxon>Cicadellidae</taxon>
        <taxon>Cicadellinae</taxon>
        <taxon>Proconiini</taxon>
        <taxon>Cuerna</taxon>
    </lineage>
</organism>
<dbReference type="EMBL" id="GECZ01015900">
    <property type="protein sequence ID" value="JAS53869.1"/>
    <property type="molecule type" value="Transcribed_RNA"/>
</dbReference>
<gene>
    <name evidence="2" type="ORF">g.26042</name>
</gene>
<feature type="compositionally biased region" description="Acidic residues" evidence="1">
    <location>
        <begin position="1"/>
        <end position="12"/>
    </location>
</feature>
<protein>
    <submittedName>
        <fullName evidence="2">Uncharacterized protein</fullName>
    </submittedName>
</protein>
<reference evidence="2" key="1">
    <citation type="submission" date="2015-11" db="EMBL/GenBank/DDBJ databases">
        <title>De novo transcriptome assembly of four potential Pierce s Disease insect vectors from Arizona vineyards.</title>
        <authorList>
            <person name="Tassone E.E."/>
        </authorList>
    </citation>
    <scope>NUCLEOTIDE SEQUENCE</scope>
</reference>
<name>A0A1B6FUP3_9HEMI</name>